<dbReference type="GO" id="GO:0008241">
    <property type="term" value="F:peptidyl-dipeptidase activity"/>
    <property type="evidence" value="ECO:0007669"/>
    <property type="project" value="UniProtKB-EC"/>
</dbReference>
<dbReference type="InterPro" id="IPR029062">
    <property type="entry name" value="Class_I_gatase-like"/>
</dbReference>
<dbReference type="Pfam" id="PF03575">
    <property type="entry name" value="Peptidase_S51"/>
    <property type="match status" value="1"/>
</dbReference>
<keyword evidence="9" id="KW-0121">Carboxypeptidase</keyword>
<dbReference type="CDD" id="cd03145">
    <property type="entry name" value="GAT1_cyanophycinase"/>
    <property type="match status" value="1"/>
</dbReference>
<keyword evidence="6" id="KW-0645">Protease</keyword>
<dbReference type="RefSeq" id="WP_169681376.1">
    <property type="nucleotide sequence ID" value="NZ_JABBNU010000006.1"/>
</dbReference>
<dbReference type="InterPro" id="IPR005320">
    <property type="entry name" value="Peptidase_S51"/>
</dbReference>
<evidence type="ECO:0000256" key="4">
    <source>
        <dbReference type="ARBA" id="ARBA00013115"/>
    </source>
</evidence>
<evidence type="ECO:0000256" key="6">
    <source>
        <dbReference type="ARBA" id="ARBA00022670"/>
    </source>
</evidence>
<dbReference type="EC" id="3.4.15.6" evidence="4"/>
<evidence type="ECO:0000256" key="8">
    <source>
        <dbReference type="ARBA" id="ARBA00022825"/>
    </source>
</evidence>
<keyword evidence="7 9" id="KW-0378">Hydrolase</keyword>
<evidence type="ECO:0000256" key="1">
    <source>
        <dbReference type="ARBA" id="ARBA00001092"/>
    </source>
</evidence>
<keyword evidence="10" id="KW-1185">Reference proteome</keyword>
<dbReference type="AlphaFoldDB" id="A0A848J368"/>
<organism evidence="9 10">
    <name type="scientific">Marinigracilibium pacificum</name>
    <dbReference type="NCBI Taxonomy" id="2729599"/>
    <lineage>
        <taxon>Bacteria</taxon>
        <taxon>Pseudomonadati</taxon>
        <taxon>Bacteroidota</taxon>
        <taxon>Cytophagia</taxon>
        <taxon>Cytophagales</taxon>
        <taxon>Flammeovirgaceae</taxon>
        <taxon>Marinigracilibium</taxon>
    </lineage>
</organism>
<evidence type="ECO:0000313" key="10">
    <source>
        <dbReference type="Proteomes" id="UP000559010"/>
    </source>
</evidence>
<proteinExistence type="inferred from homology"/>
<dbReference type="NCBIfam" id="TIGR02069">
    <property type="entry name" value="cyanophycinase"/>
    <property type="match status" value="1"/>
</dbReference>
<evidence type="ECO:0000313" key="9">
    <source>
        <dbReference type="EMBL" id="NMM48934.1"/>
    </source>
</evidence>
<dbReference type="GO" id="GO:0004180">
    <property type="term" value="F:carboxypeptidase activity"/>
    <property type="evidence" value="ECO:0007669"/>
    <property type="project" value="UniProtKB-KW"/>
</dbReference>
<accession>A0A848J368</accession>
<evidence type="ECO:0000256" key="3">
    <source>
        <dbReference type="ARBA" id="ARBA00006534"/>
    </source>
</evidence>
<evidence type="ECO:0000256" key="7">
    <source>
        <dbReference type="ARBA" id="ARBA00022801"/>
    </source>
</evidence>
<gene>
    <name evidence="9" type="ORF">HH304_11030</name>
</gene>
<protein>
    <recommendedName>
        <fullName evidence="5">Cyanophycinase</fullName>
        <ecNumber evidence="4">3.4.15.6</ecNumber>
    </recommendedName>
</protein>
<dbReference type="Proteomes" id="UP000559010">
    <property type="component" value="Unassembled WGS sequence"/>
</dbReference>
<dbReference type="GO" id="GO:0008236">
    <property type="term" value="F:serine-type peptidase activity"/>
    <property type="evidence" value="ECO:0007669"/>
    <property type="project" value="UniProtKB-KW"/>
</dbReference>
<evidence type="ECO:0000256" key="5">
    <source>
        <dbReference type="ARBA" id="ARBA00015719"/>
    </source>
</evidence>
<evidence type="ECO:0000256" key="2">
    <source>
        <dbReference type="ARBA" id="ARBA00002039"/>
    </source>
</evidence>
<reference evidence="9 10" key="1">
    <citation type="submission" date="2020-04" db="EMBL/GenBank/DDBJ databases">
        <title>Flammeovirgaceae bacterium KN852 isolated from deep sea.</title>
        <authorList>
            <person name="Zhang D.-C."/>
        </authorList>
    </citation>
    <scope>NUCLEOTIDE SEQUENCE [LARGE SCALE GENOMIC DNA]</scope>
    <source>
        <strain evidence="9 10">KN852</strain>
    </source>
</reference>
<dbReference type="InterPro" id="IPR011811">
    <property type="entry name" value="Peptidase_S51_cyanophycinase"/>
</dbReference>
<dbReference type="EMBL" id="JABBNU010000006">
    <property type="protein sequence ID" value="NMM48934.1"/>
    <property type="molecule type" value="Genomic_DNA"/>
</dbReference>
<dbReference type="Gene3D" id="3.40.50.880">
    <property type="match status" value="1"/>
</dbReference>
<keyword evidence="8" id="KW-0720">Serine protease</keyword>
<comment type="catalytic activity">
    <reaction evidence="1">
        <text>[L-4-(L-arginin-2-N-yl)aspartate](n) + H2O = [L-4-(L-arginin-2-N-yl)aspartate](n-1) + L-4-(L-arginin-2-N-yl)aspartate</text>
        <dbReference type="Rhea" id="RHEA:12845"/>
        <dbReference type="Rhea" id="RHEA-COMP:13728"/>
        <dbReference type="Rhea" id="RHEA-COMP:13734"/>
        <dbReference type="ChEBI" id="CHEBI:15377"/>
        <dbReference type="ChEBI" id="CHEBI:137986"/>
        <dbReference type="ChEBI" id="CHEBI:137991"/>
        <dbReference type="EC" id="3.4.15.6"/>
    </reaction>
</comment>
<dbReference type="GO" id="GO:0006508">
    <property type="term" value="P:proteolysis"/>
    <property type="evidence" value="ECO:0007669"/>
    <property type="project" value="UniProtKB-KW"/>
</dbReference>
<dbReference type="PANTHER" id="PTHR36175">
    <property type="entry name" value="CYANOPHYCINASE"/>
    <property type="match status" value="1"/>
</dbReference>
<sequence length="295" mass="32914">MRNIWILIAISLCLSCSQETKEKPINDVEESSFGDQQNTNKGGLIIIGGGKRPQSLLKRIIKESGIDKKGYGMVLPMSSIEPDSANWYAIRQFEELGYTNIFGLDYDSINGYRQRQIDSLKGASLIYISGGDQRKFMDRISGTSIGNIIRERYASGSIIAGTSAGAAVQSRRMITGDERKHPEYHPTYRHLETENFDWTEGLALVDGVIIDQHFVKRSRYNRLLTAIMTFPDEIGAGIDESTAMYIRGDSVEVLGESQVIIFKNTARESNQKDGKLGSKGITLDIYLPGEKFPLK</sequence>
<dbReference type="PANTHER" id="PTHR36175:SF1">
    <property type="entry name" value="CYANOPHYCINASE"/>
    <property type="match status" value="1"/>
</dbReference>
<comment type="function">
    <text evidence="2">Exopeptidase that catalyzes the hydrolytic cleavage of multi-L-arginyl-poly-L-aspartic acid (cyanophycin; a water-insoluble reserve polymer) into aspartate-arginine dipeptides.</text>
</comment>
<comment type="similarity">
    <text evidence="3">Belongs to the peptidase S51 family.</text>
</comment>
<comment type="caution">
    <text evidence="9">The sequence shown here is derived from an EMBL/GenBank/DDBJ whole genome shotgun (WGS) entry which is preliminary data.</text>
</comment>
<name>A0A848J368_9BACT</name>
<dbReference type="SUPFAM" id="SSF52317">
    <property type="entry name" value="Class I glutamine amidotransferase-like"/>
    <property type="match status" value="1"/>
</dbReference>